<dbReference type="InterPro" id="IPR013783">
    <property type="entry name" value="Ig-like_fold"/>
</dbReference>
<dbReference type="EMBL" id="SJOI01000001">
    <property type="protein sequence ID" value="TCL05239.1"/>
    <property type="molecule type" value="Genomic_DNA"/>
</dbReference>
<dbReference type="RefSeq" id="WP_132923962.1">
    <property type="nucleotide sequence ID" value="NZ_SJOI01000001.1"/>
</dbReference>
<evidence type="ECO:0000259" key="2">
    <source>
        <dbReference type="PROSITE" id="PS51127"/>
    </source>
</evidence>
<proteinExistence type="inferred from homology"/>
<sequence length="305" mass="32248">MALADPIFPQTVDGIIPIQSVTNDGAVIVLIPAYTNPAPLDQITVLWNFIGRGQYTVADYNPSFPIVIRIPAVFAPIGRYLVSYIIEDRFGNTTSSETVLVEVSNNALLLEAEVSTANIVAGSGIPHIIDYWLITPAGAGVPDRLLQYSVDGSATLVPPVSDTTDGNGHTQLRIFSGVPGTVTVHTVLASDPSTVYSHIRLTFFSTVLTQLISAEVKADKAQGNGLGVNRIRYQVRTLAGNLPVANAEINFSAIGGAALSPSAEFTDSNGYITLTLTNNTSGIVTITALLPSGLGTENFTRVTFT</sequence>
<protein>
    <recommendedName>
        <fullName evidence="2">Big-1 domain-containing protein</fullName>
    </recommendedName>
</protein>
<evidence type="ECO:0000313" key="3">
    <source>
        <dbReference type="EMBL" id="TCL05239.1"/>
    </source>
</evidence>
<gene>
    <name evidence="3" type="ORF">EZJ58_3413</name>
</gene>
<dbReference type="Gene3D" id="2.60.40.10">
    <property type="entry name" value="Immunoglobulins"/>
    <property type="match status" value="1"/>
</dbReference>
<evidence type="ECO:0000256" key="1">
    <source>
        <dbReference type="ARBA" id="ARBA00010116"/>
    </source>
</evidence>
<dbReference type="Proteomes" id="UP000294555">
    <property type="component" value="Unassembled WGS sequence"/>
</dbReference>
<comment type="similarity">
    <text evidence="1">Belongs to the intimin/invasin family.</text>
</comment>
<dbReference type="PROSITE" id="PS51127">
    <property type="entry name" value="BIG1"/>
    <property type="match status" value="1"/>
</dbReference>
<dbReference type="InterPro" id="IPR008964">
    <property type="entry name" value="Invasin/intimin_cell_adhesion"/>
</dbReference>
<keyword evidence="4" id="KW-1185">Reference proteome</keyword>
<organism evidence="3 4">
    <name type="scientific">Sodalis ligni</name>
    <dbReference type="NCBI Taxonomy" id="2697027"/>
    <lineage>
        <taxon>Bacteria</taxon>
        <taxon>Pseudomonadati</taxon>
        <taxon>Pseudomonadota</taxon>
        <taxon>Gammaproteobacteria</taxon>
        <taxon>Enterobacterales</taxon>
        <taxon>Bruguierivoracaceae</taxon>
        <taxon>Sodalis</taxon>
    </lineage>
</organism>
<reference evidence="3 4" key="1">
    <citation type="submission" date="2019-02" db="EMBL/GenBank/DDBJ databases">
        <title>Investigation of anaerobic lignin degradation for improved lignocellulosic biofuels.</title>
        <authorList>
            <person name="Deangelis K."/>
        </authorList>
    </citation>
    <scope>NUCLEOTIDE SEQUENCE [LARGE SCALE GENOMIC DNA]</scope>
    <source>
        <strain evidence="3 4">159R</strain>
    </source>
</reference>
<comment type="caution">
    <text evidence="3">The sequence shown here is derived from an EMBL/GenBank/DDBJ whole genome shotgun (WGS) entry which is preliminary data.</text>
</comment>
<name>A0A4R1NEF0_9GAMM</name>
<feature type="domain" description="Big-1" evidence="2">
    <location>
        <begin position="211"/>
        <end position="305"/>
    </location>
</feature>
<dbReference type="InterPro" id="IPR003344">
    <property type="entry name" value="Big_1_dom"/>
</dbReference>
<accession>A0A4R1NEF0</accession>
<evidence type="ECO:0000313" key="4">
    <source>
        <dbReference type="Proteomes" id="UP000294555"/>
    </source>
</evidence>
<dbReference type="Pfam" id="PF02369">
    <property type="entry name" value="Big_1"/>
    <property type="match status" value="1"/>
</dbReference>
<dbReference type="SUPFAM" id="SSF49373">
    <property type="entry name" value="Invasin/intimin cell-adhesion fragments"/>
    <property type="match status" value="2"/>
</dbReference>
<dbReference type="OrthoDB" id="6457635at2"/>
<dbReference type="AlphaFoldDB" id="A0A4R1NEF0"/>